<dbReference type="SUPFAM" id="SSF54637">
    <property type="entry name" value="Thioesterase/thiol ester dehydrase-isomerase"/>
    <property type="match status" value="1"/>
</dbReference>
<proteinExistence type="predicted"/>
<evidence type="ECO:0000256" key="1">
    <source>
        <dbReference type="ARBA" id="ARBA00022598"/>
    </source>
</evidence>
<gene>
    <name evidence="4" type="ORF">J2D77_06455</name>
</gene>
<organism evidence="4 5">
    <name type="scientific">Acetobacter garciniae</name>
    <dbReference type="NCBI Taxonomy" id="2817435"/>
    <lineage>
        <taxon>Bacteria</taxon>
        <taxon>Pseudomonadati</taxon>
        <taxon>Pseudomonadota</taxon>
        <taxon>Alphaproteobacteria</taxon>
        <taxon>Acetobacterales</taxon>
        <taxon>Acetobacteraceae</taxon>
        <taxon>Acetobacter</taxon>
    </lineage>
</organism>
<dbReference type="InterPro" id="IPR050237">
    <property type="entry name" value="ATP-dep_AMP-bd_enzyme"/>
</dbReference>
<comment type="caution">
    <text evidence="4">The sequence shown here is derived from an EMBL/GenBank/DDBJ whole genome shotgun (WGS) entry which is preliminary data.</text>
</comment>
<dbReference type="PANTHER" id="PTHR43767">
    <property type="entry name" value="LONG-CHAIN-FATTY-ACID--COA LIGASE"/>
    <property type="match status" value="1"/>
</dbReference>
<dbReference type="InterPro" id="IPR029069">
    <property type="entry name" value="HotDog_dom_sf"/>
</dbReference>
<dbReference type="RefSeq" id="WP_207845439.1">
    <property type="nucleotide sequence ID" value="NZ_JAFVMH010000002.1"/>
</dbReference>
<keyword evidence="5" id="KW-1185">Reference proteome</keyword>
<sequence length="539" mass="57166">MHFPDTPDFSLIHAPDRVVVRRHGGEMTGHDLLRAAYRVADLLPDAPVVPVCLDVGHFIVLLLATLLRGRHVLLSSDRTATRLAALAAEHGAVCVGFADDLPDGEHPAHMLVLPPPDGSGVGCPKNPAIDGERLVAIVFTSGSTGQPVAHTKRWGALVVRSIVARVLLDPVEQASTLVGTVPPYHMYGFETLVLQAIHTRCAVASGPAFYPSDWRKMLEFSPAPRVLVTTPLQLRLLLGAELSCPAIARIISAAAPLGETLARQAEDRLGAPVMEIYGATEIGSVAMRRTTAGPGWELYDTVELAQDGDDATIAAPGAPAYPLSDLVEKDGPRHFRLIGRRNDMVKLAAKRASLSALNTALTALPGVEDGAFLPPEGDAESAFARMRVFVVAPALSAEAVIAGLRGRIDPAFLPRGVVFVDALPRNGVGKLTVQALRQFAARLAQGKEIGTAVIPASHPCLAGHFPGRPVVPGVVLLEEGLALAGLCPTRIEQVKFLRPVSPDETVTFFAKHEAARIRLSAYVQGQVVLRAVIGHGPQP</sequence>
<dbReference type="InterPro" id="IPR045851">
    <property type="entry name" value="AMP-bd_C_sf"/>
</dbReference>
<evidence type="ECO:0000313" key="5">
    <source>
        <dbReference type="Proteomes" id="UP000664073"/>
    </source>
</evidence>
<dbReference type="GO" id="GO:0016874">
    <property type="term" value="F:ligase activity"/>
    <property type="evidence" value="ECO:0007669"/>
    <property type="project" value="UniProtKB-KW"/>
</dbReference>
<dbReference type="Pfam" id="PF00501">
    <property type="entry name" value="AMP-binding"/>
    <property type="match status" value="1"/>
</dbReference>
<dbReference type="InterPro" id="IPR054545">
    <property type="entry name" value="ApeI-like"/>
</dbReference>
<dbReference type="InterPro" id="IPR000873">
    <property type="entry name" value="AMP-dep_synth/lig_dom"/>
</dbReference>
<dbReference type="Gene3D" id="3.30.300.30">
    <property type="match status" value="1"/>
</dbReference>
<protein>
    <submittedName>
        <fullName evidence="4">AMP-binding protein</fullName>
    </submittedName>
</protein>
<evidence type="ECO:0000313" key="4">
    <source>
        <dbReference type="EMBL" id="MBO1324792.1"/>
    </source>
</evidence>
<keyword evidence="1" id="KW-0436">Ligase</keyword>
<accession>A0A939KQ43</accession>
<dbReference type="Gene3D" id="3.10.129.10">
    <property type="entry name" value="Hotdog Thioesterase"/>
    <property type="match status" value="1"/>
</dbReference>
<feature type="domain" description="ApeI dehydratase-like" evidence="3">
    <location>
        <begin position="452"/>
        <end position="518"/>
    </location>
</feature>
<dbReference type="AlphaFoldDB" id="A0A939KQ43"/>
<evidence type="ECO:0000259" key="3">
    <source>
        <dbReference type="Pfam" id="PF22818"/>
    </source>
</evidence>
<name>A0A939KQ43_9PROT</name>
<dbReference type="SUPFAM" id="SSF56801">
    <property type="entry name" value="Acetyl-CoA synthetase-like"/>
    <property type="match status" value="1"/>
</dbReference>
<dbReference type="InterPro" id="IPR042099">
    <property type="entry name" value="ANL_N_sf"/>
</dbReference>
<dbReference type="PANTHER" id="PTHR43767:SF8">
    <property type="entry name" value="LONG-CHAIN-FATTY-ACID--COA LIGASE"/>
    <property type="match status" value="1"/>
</dbReference>
<dbReference type="Pfam" id="PF22818">
    <property type="entry name" value="ApeI-like"/>
    <property type="match status" value="1"/>
</dbReference>
<dbReference type="EMBL" id="JAFVMH010000002">
    <property type="protein sequence ID" value="MBO1324792.1"/>
    <property type="molecule type" value="Genomic_DNA"/>
</dbReference>
<dbReference type="Proteomes" id="UP000664073">
    <property type="component" value="Unassembled WGS sequence"/>
</dbReference>
<dbReference type="Gene3D" id="3.40.50.12780">
    <property type="entry name" value="N-terminal domain of ligase-like"/>
    <property type="match status" value="1"/>
</dbReference>
<feature type="domain" description="AMP-dependent synthetase/ligase" evidence="2">
    <location>
        <begin position="14"/>
        <end position="294"/>
    </location>
</feature>
<reference evidence="4" key="1">
    <citation type="submission" date="2021-03" db="EMBL/GenBank/DDBJ databases">
        <title>The complete genome sequence of Acetobacter sp. TBRC 12339.</title>
        <authorList>
            <person name="Charoenyingcharoen P."/>
            <person name="Yukphan P."/>
        </authorList>
    </citation>
    <scope>NUCLEOTIDE SEQUENCE</scope>
    <source>
        <strain evidence="4">TBRC 12339</strain>
    </source>
</reference>
<evidence type="ECO:0000259" key="2">
    <source>
        <dbReference type="Pfam" id="PF00501"/>
    </source>
</evidence>